<dbReference type="Proteomes" id="UP001210231">
    <property type="component" value="Unassembled WGS sequence"/>
</dbReference>
<feature type="transmembrane region" description="Helical" evidence="1">
    <location>
        <begin position="28"/>
        <end position="48"/>
    </location>
</feature>
<name>A0ABT4UL29_9BACT</name>
<keyword evidence="1" id="KW-0812">Transmembrane</keyword>
<evidence type="ECO:0000313" key="2">
    <source>
        <dbReference type="EMBL" id="MDA3615488.1"/>
    </source>
</evidence>
<proteinExistence type="predicted"/>
<organism evidence="2 3">
    <name type="scientific">Polluticaenibacter yanchengensis</name>
    <dbReference type="NCBI Taxonomy" id="3014562"/>
    <lineage>
        <taxon>Bacteria</taxon>
        <taxon>Pseudomonadati</taxon>
        <taxon>Bacteroidota</taxon>
        <taxon>Chitinophagia</taxon>
        <taxon>Chitinophagales</taxon>
        <taxon>Chitinophagaceae</taxon>
        <taxon>Polluticaenibacter</taxon>
    </lineage>
</organism>
<keyword evidence="3" id="KW-1185">Reference proteome</keyword>
<evidence type="ECO:0000313" key="3">
    <source>
        <dbReference type="Proteomes" id="UP001210231"/>
    </source>
</evidence>
<dbReference type="RefSeq" id="WP_407031814.1">
    <property type="nucleotide sequence ID" value="NZ_JAQGEF010000013.1"/>
</dbReference>
<keyword evidence="1" id="KW-1133">Transmembrane helix</keyword>
<accession>A0ABT4UL29</accession>
<protein>
    <submittedName>
        <fullName evidence="2">Uncharacterized protein</fullName>
    </submittedName>
</protein>
<feature type="transmembrane region" description="Helical" evidence="1">
    <location>
        <begin position="6"/>
        <end position="21"/>
    </location>
</feature>
<comment type="caution">
    <text evidence="2">The sequence shown here is derived from an EMBL/GenBank/DDBJ whole genome shotgun (WGS) entry which is preliminary data.</text>
</comment>
<dbReference type="EMBL" id="JAQGEF010000013">
    <property type="protein sequence ID" value="MDA3615488.1"/>
    <property type="molecule type" value="Genomic_DNA"/>
</dbReference>
<sequence>MKLIFLGIVFIIAIILFLLAIRRKNMPLLYISLILVILNIALSFFWGIHLLERLFEYFKQQ</sequence>
<evidence type="ECO:0000256" key="1">
    <source>
        <dbReference type="SAM" id="Phobius"/>
    </source>
</evidence>
<gene>
    <name evidence="2" type="ORF">O3P16_11765</name>
</gene>
<keyword evidence="1" id="KW-0472">Membrane</keyword>
<reference evidence="2 3" key="1">
    <citation type="submission" date="2022-12" db="EMBL/GenBank/DDBJ databases">
        <title>Chitinophagaceae gen. sp. nov., a new member of the family Chitinophagaceae, isolated from soil in a chemical factory.</title>
        <authorList>
            <person name="Ke Z."/>
        </authorList>
    </citation>
    <scope>NUCLEOTIDE SEQUENCE [LARGE SCALE GENOMIC DNA]</scope>
    <source>
        <strain evidence="2 3">LY-5</strain>
    </source>
</reference>